<organism evidence="1">
    <name type="scientific">uncultured Caudovirales phage</name>
    <dbReference type="NCBI Taxonomy" id="2100421"/>
    <lineage>
        <taxon>Viruses</taxon>
        <taxon>Duplodnaviria</taxon>
        <taxon>Heunggongvirae</taxon>
        <taxon>Uroviricota</taxon>
        <taxon>Caudoviricetes</taxon>
        <taxon>Peduoviridae</taxon>
        <taxon>Maltschvirus</taxon>
        <taxon>Maltschvirus maltsch</taxon>
    </lineage>
</organism>
<dbReference type="EMBL" id="LR796189">
    <property type="protein sequence ID" value="CAB4125611.1"/>
    <property type="molecule type" value="Genomic_DNA"/>
</dbReference>
<sequence>MTEAEIVYRISALYKQVYAWNHTSTVLKNYEVEVNRLSVKLVKVSGKRYPEYTKKEIEELELEHILLGN</sequence>
<accession>A0A6J5KUF7</accession>
<reference evidence="1" key="1">
    <citation type="submission" date="2020-04" db="EMBL/GenBank/DDBJ databases">
        <authorList>
            <person name="Chiriac C."/>
            <person name="Salcher M."/>
            <person name="Ghai R."/>
            <person name="Kavagutti S V."/>
        </authorList>
    </citation>
    <scope>NUCLEOTIDE SEQUENCE</scope>
</reference>
<protein>
    <submittedName>
        <fullName evidence="1">Uncharacterized protein</fullName>
    </submittedName>
</protein>
<gene>
    <name evidence="1" type="ORF">UFOVP53_181</name>
</gene>
<proteinExistence type="predicted"/>
<name>A0A6J5KUF7_9CAUD</name>
<evidence type="ECO:0000313" key="1">
    <source>
        <dbReference type="EMBL" id="CAB4125611.1"/>
    </source>
</evidence>